<organism evidence="2 3">
    <name type="scientific">Cucumis melo</name>
    <name type="common">Muskmelon</name>
    <dbReference type="NCBI Taxonomy" id="3656"/>
    <lineage>
        <taxon>Eukaryota</taxon>
        <taxon>Viridiplantae</taxon>
        <taxon>Streptophyta</taxon>
        <taxon>Embryophyta</taxon>
        <taxon>Tracheophyta</taxon>
        <taxon>Spermatophyta</taxon>
        <taxon>Magnoliopsida</taxon>
        <taxon>eudicotyledons</taxon>
        <taxon>Gunneridae</taxon>
        <taxon>Pentapetalae</taxon>
        <taxon>rosids</taxon>
        <taxon>fabids</taxon>
        <taxon>Cucurbitales</taxon>
        <taxon>Cucurbitaceae</taxon>
        <taxon>Benincaseae</taxon>
        <taxon>Cucumis</taxon>
    </lineage>
</organism>
<evidence type="ECO:0000313" key="3">
    <source>
        <dbReference type="RefSeq" id="XP_050942287.1"/>
    </source>
</evidence>
<sequence>MTLSVTASKCPIVTTVLSFLAAIKAVASLQTFAMSLQQIQESKQQVSAKSLVFGFGVGIRVWILDFGFVVRGSGLRLWVSGFGIGIQGSGFSVRVFGFPCFWGSGSGFVNPISGFRVSLFLGFGLGVRRCGFEVVGLGFGVWVSGVSGLGFGFVVWVSGLGFRGFGFGVQGFGVQGFGVQGFGVRGSGFGVRGSGFEVQGSGFGVYGLGFKVRG</sequence>
<evidence type="ECO:0000313" key="2">
    <source>
        <dbReference type="Proteomes" id="UP001652600"/>
    </source>
</evidence>
<feature type="transmembrane region" description="Helical" evidence="1">
    <location>
        <begin position="51"/>
        <end position="70"/>
    </location>
</feature>
<feature type="transmembrane region" description="Helical" evidence="1">
    <location>
        <begin position="134"/>
        <end position="157"/>
    </location>
</feature>
<dbReference type="Proteomes" id="UP001652600">
    <property type="component" value="Chromosome 6"/>
</dbReference>
<evidence type="ECO:0000256" key="1">
    <source>
        <dbReference type="SAM" id="Phobius"/>
    </source>
</evidence>
<protein>
    <submittedName>
        <fullName evidence="3">Uncharacterized protein LOC127149932</fullName>
    </submittedName>
</protein>
<keyword evidence="1" id="KW-0812">Transmembrane</keyword>
<feature type="transmembrane region" description="Helical" evidence="1">
    <location>
        <begin position="108"/>
        <end position="127"/>
    </location>
</feature>
<proteinExistence type="predicted"/>
<dbReference type="GeneID" id="127149932"/>
<feature type="transmembrane region" description="Helical" evidence="1">
    <location>
        <begin position="77"/>
        <end position="96"/>
    </location>
</feature>
<gene>
    <name evidence="3" type="primary">LOC127149932</name>
</gene>
<keyword evidence="1" id="KW-0472">Membrane</keyword>
<reference evidence="3" key="1">
    <citation type="submission" date="2025-08" db="UniProtKB">
        <authorList>
            <consortium name="RefSeq"/>
        </authorList>
    </citation>
    <scope>IDENTIFICATION</scope>
    <source>
        <tissue evidence="3">Stem</tissue>
    </source>
</reference>
<dbReference type="RefSeq" id="XP_050942287.1">
    <property type="nucleotide sequence ID" value="XM_051086330.1"/>
</dbReference>
<keyword evidence="1" id="KW-1133">Transmembrane helix</keyword>
<keyword evidence="2" id="KW-1185">Reference proteome</keyword>
<name>A0ABM3KWX8_CUCME</name>
<accession>A0ABM3KWX8</accession>